<dbReference type="RefSeq" id="WP_188800746.1">
    <property type="nucleotide sequence ID" value="NZ_BMOK01000001.1"/>
</dbReference>
<keyword evidence="3" id="KW-0178">Competence</keyword>
<keyword evidence="6" id="KW-1185">Reference proteome</keyword>
<evidence type="ECO:0000256" key="1">
    <source>
        <dbReference type="ARBA" id="ARBA00004241"/>
    </source>
</evidence>
<dbReference type="GO" id="GO:0015627">
    <property type="term" value="C:type II protein secretion system complex"/>
    <property type="evidence" value="ECO:0007669"/>
    <property type="project" value="InterPro"/>
</dbReference>
<dbReference type="PROSITE" id="PS00409">
    <property type="entry name" value="PROKAR_NTER_METHYL"/>
    <property type="match status" value="1"/>
</dbReference>
<dbReference type="NCBIfam" id="TIGR02532">
    <property type="entry name" value="IV_pilin_GFxxxE"/>
    <property type="match status" value="1"/>
</dbReference>
<reference evidence="5" key="2">
    <citation type="submission" date="2020-09" db="EMBL/GenBank/DDBJ databases">
        <authorList>
            <person name="Sun Q."/>
            <person name="Ohkuma M."/>
        </authorList>
    </citation>
    <scope>NUCLEOTIDE SEQUENCE</scope>
    <source>
        <strain evidence="5">JCM 15325</strain>
    </source>
</reference>
<dbReference type="AlphaFoldDB" id="A0A917RWD7"/>
<evidence type="ECO:0000256" key="3">
    <source>
        <dbReference type="ARBA" id="ARBA00023287"/>
    </source>
</evidence>
<sequence>MLKRLRAKSGKNQKGFTLIELLAVIVILAILAAIAIPSVISIINSQNNKAAVQDGLTIIHAAKLYVADHGNASTSNISSDNLKSYLETTNLPSGATYSVSISNGTYTLTYNKLPSGGPWGSSNSATEQQLLQYNNGTGSSSGNS</sequence>
<dbReference type="PANTHER" id="PTHR30093">
    <property type="entry name" value="GENERAL SECRETION PATHWAY PROTEIN G"/>
    <property type="match status" value="1"/>
</dbReference>
<keyword evidence="2" id="KW-0488">Methylation</keyword>
<protein>
    <recommendedName>
        <fullName evidence="7">Prepilin-type N-terminal cleavage/methylation domain-containing protein</fullName>
    </recommendedName>
</protein>
<dbReference type="Proteomes" id="UP000654670">
    <property type="component" value="Unassembled WGS sequence"/>
</dbReference>
<dbReference type="Pfam" id="PF07963">
    <property type="entry name" value="N_methyl"/>
    <property type="match status" value="1"/>
</dbReference>
<evidence type="ECO:0008006" key="7">
    <source>
        <dbReference type="Google" id="ProtNLM"/>
    </source>
</evidence>
<dbReference type="InterPro" id="IPR045584">
    <property type="entry name" value="Pilin-like"/>
</dbReference>
<evidence type="ECO:0000256" key="2">
    <source>
        <dbReference type="ARBA" id="ARBA00022481"/>
    </source>
</evidence>
<dbReference type="SUPFAM" id="SSF54523">
    <property type="entry name" value="Pili subunits"/>
    <property type="match status" value="1"/>
</dbReference>
<dbReference type="EMBL" id="BMOK01000001">
    <property type="protein sequence ID" value="GGL40904.1"/>
    <property type="molecule type" value="Genomic_DNA"/>
</dbReference>
<dbReference type="GO" id="GO:0030420">
    <property type="term" value="P:establishment of competence for transformation"/>
    <property type="evidence" value="ECO:0007669"/>
    <property type="project" value="UniProtKB-KW"/>
</dbReference>
<feature type="transmembrane region" description="Helical" evidence="4">
    <location>
        <begin position="21"/>
        <end position="43"/>
    </location>
</feature>
<keyword evidence="4" id="KW-0472">Membrane</keyword>
<gene>
    <name evidence="5" type="ORF">GCM10007968_01010</name>
</gene>
<dbReference type="InterPro" id="IPR012902">
    <property type="entry name" value="N_methyl_site"/>
</dbReference>
<organism evidence="5 6">
    <name type="scientific">Sporolactobacillus putidus</name>
    <dbReference type="NCBI Taxonomy" id="492735"/>
    <lineage>
        <taxon>Bacteria</taxon>
        <taxon>Bacillati</taxon>
        <taxon>Bacillota</taxon>
        <taxon>Bacilli</taxon>
        <taxon>Bacillales</taxon>
        <taxon>Sporolactobacillaceae</taxon>
        <taxon>Sporolactobacillus</taxon>
    </lineage>
</organism>
<dbReference type="InterPro" id="IPR000983">
    <property type="entry name" value="Bac_GSPG_pilin"/>
</dbReference>
<dbReference type="PRINTS" id="PR00813">
    <property type="entry name" value="BCTERIALGSPG"/>
</dbReference>
<keyword evidence="4" id="KW-0812">Transmembrane</keyword>
<name>A0A917RWD7_9BACL</name>
<dbReference type="GO" id="GO:0015628">
    <property type="term" value="P:protein secretion by the type II secretion system"/>
    <property type="evidence" value="ECO:0007669"/>
    <property type="project" value="InterPro"/>
</dbReference>
<evidence type="ECO:0000313" key="6">
    <source>
        <dbReference type="Proteomes" id="UP000654670"/>
    </source>
</evidence>
<evidence type="ECO:0000313" key="5">
    <source>
        <dbReference type="EMBL" id="GGL40904.1"/>
    </source>
</evidence>
<evidence type="ECO:0000256" key="4">
    <source>
        <dbReference type="SAM" id="Phobius"/>
    </source>
</evidence>
<dbReference type="GO" id="GO:0009986">
    <property type="term" value="C:cell surface"/>
    <property type="evidence" value="ECO:0007669"/>
    <property type="project" value="UniProtKB-SubCell"/>
</dbReference>
<keyword evidence="4" id="KW-1133">Transmembrane helix</keyword>
<proteinExistence type="predicted"/>
<comment type="subcellular location">
    <subcellularLocation>
        <location evidence="1">Cell surface</location>
    </subcellularLocation>
</comment>
<comment type="caution">
    <text evidence="5">The sequence shown here is derived from an EMBL/GenBank/DDBJ whole genome shotgun (WGS) entry which is preliminary data.</text>
</comment>
<accession>A0A917RWD7</accession>
<reference evidence="5" key="1">
    <citation type="journal article" date="2014" name="Int. J. Syst. Evol. Microbiol.">
        <title>Complete genome sequence of Corynebacterium casei LMG S-19264T (=DSM 44701T), isolated from a smear-ripened cheese.</title>
        <authorList>
            <consortium name="US DOE Joint Genome Institute (JGI-PGF)"/>
            <person name="Walter F."/>
            <person name="Albersmeier A."/>
            <person name="Kalinowski J."/>
            <person name="Ruckert C."/>
        </authorList>
    </citation>
    <scope>NUCLEOTIDE SEQUENCE</scope>
    <source>
        <strain evidence="5">JCM 15325</strain>
    </source>
</reference>
<dbReference type="Gene3D" id="3.30.700.10">
    <property type="entry name" value="Glycoprotein, Type 4 Pilin"/>
    <property type="match status" value="1"/>
</dbReference>